<dbReference type="AlphaFoldDB" id="A0A8E1W7N0"/>
<dbReference type="EMBL" id="JACJHR010000088">
    <property type="protein sequence ID" value="MBB2505024.1"/>
    <property type="molecule type" value="Genomic_DNA"/>
</dbReference>
<dbReference type="Proteomes" id="UP000550260">
    <property type="component" value="Unassembled WGS sequence"/>
</dbReference>
<comment type="caution">
    <text evidence="2">The sequence shown here is derived from an EMBL/GenBank/DDBJ whole genome shotgun (WGS) entry which is preliminary data.</text>
</comment>
<reference evidence="2 3" key="1">
    <citation type="submission" date="2020-08" db="EMBL/GenBank/DDBJ databases">
        <title>Amycolatopsis echigonensis JCM 21831.</title>
        <authorList>
            <person name="Tedsree N."/>
            <person name="Kuncharoen N."/>
            <person name="Likhitwitayawuid K."/>
            <person name="Tanasupawat S."/>
        </authorList>
    </citation>
    <scope>NUCLEOTIDE SEQUENCE [LARGE SCALE GENOMIC DNA]</scope>
    <source>
        <strain evidence="2 3">JCM 21831</strain>
    </source>
</reference>
<proteinExistence type="predicted"/>
<accession>A0A8E1W7N0</accession>
<evidence type="ECO:0000256" key="1">
    <source>
        <dbReference type="SAM" id="MobiDB-lite"/>
    </source>
</evidence>
<evidence type="ECO:0000313" key="2">
    <source>
        <dbReference type="EMBL" id="MBB2505024.1"/>
    </source>
</evidence>
<sequence>MTVPPPRREGNATFVGVLLDSGFTGTAVEEGGVREQTGTAAEREEARQR</sequence>
<evidence type="ECO:0000313" key="3">
    <source>
        <dbReference type="Proteomes" id="UP000550260"/>
    </source>
</evidence>
<gene>
    <name evidence="2" type="ORF">H5411_38545</name>
</gene>
<organism evidence="2 3">
    <name type="scientific">Amycolatopsis echigonensis</name>
    <dbReference type="NCBI Taxonomy" id="2576905"/>
    <lineage>
        <taxon>Bacteria</taxon>
        <taxon>Bacillati</taxon>
        <taxon>Actinomycetota</taxon>
        <taxon>Actinomycetes</taxon>
        <taxon>Pseudonocardiales</taxon>
        <taxon>Pseudonocardiaceae</taxon>
        <taxon>Amycolatopsis</taxon>
    </lineage>
</organism>
<dbReference type="RefSeq" id="WP_183126639.1">
    <property type="nucleotide sequence ID" value="NZ_JACJHR010000088.1"/>
</dbReference>
<protein>
    <submittedName>
        <fullName evidence="2">Uncharacterized protein</fullName>
    </submittedName>
</protein>
<feature type="region of interest" description="Disordered" evidence="1">
    <location>
        <begin position="23"/>
        <end position="49"/>
    </location>
</feature>
<name>A0A8E1W7N0_9PSEU</name>